<name>A0A438FM29_VITVI</name>
<dbReference type="EMBL" id="QGNW01000843">
    <property type="protein sequence ID" value="RVW61044.1"/>
    <property type="molecule type" value="Genomic_DNA"/>
</dbReference>
<evidence type="ECO:0000313" key="1">
    <source>
        <dbReference type="EMBL" id="RVW61044.1"/>
    </source>
</evidence>
<dbReference type="AlphaFoldDB" id="A0A438FM29"/>
<sequence>MRRGKCWFDVDLKMFEISVEEVKGKLLGKILERGRGCSSWIRLGELSLSHLLDEVESCSWGDGGKPLSKHWLEGGGVYRVECRCNDVGKFILCLMRSEEAKRFVLVFLEGKGLPGVKREILVRGFLYESFANKAKIGLEALGEAVWFKMGEKEARGALILFKFDPFEDAEEVMLRGFRRFANKSLSLERWALEHGVIQIARGLLWGLRCSEQRHCKASKSPMGKSSCEVEAIKGEKHQEVRVEEEGGGVTRASKGVSEKARSDCRGPQSVLSLGTFRGMIAMKAGGFGKATSLGLGDSGGGLGHIGPVCDGCKPLDLGLLKDAHYKLDKEASLG</sequence>
<evidence type="ECO:0000313" key="2">
    <source>
        <dbReference type="Proteomes" id="UP000288805"/>
    </source>
</evidence>
<dbReference type="Proteomes" id="UP000288805">
    <property type="component" value="Unassembled WGS sequence"/>
</dbReference>
<evidence type="ECO:0008006" key="3">
    <source>
        <dbReference type="Google" id="ProtNLM"/>
    </source>
</evidence>
<organism evidence="1 2">
    <name type="scientific">Vitis vinifera</name>
    <name type="common">Grape</name>
    <dbReference type="NCBI Taxonomy" id="29760"/>
    <lineage>
        <taxon>Eukaryota</taxon>
        <taxon>Viridiplantae</taxon>
        <taxon>Streptophyta</taxon>
        <taxon>Embryophyta</taxon>
        <taxon>Tracheophyta</taxon>
        <taxon>Spermatophyta</taxon>
        <taxon>Magnoliopsida</taxon>
        <taxon>eudicotyledons</taxon>
        <taxon>Gunneridae</taxon>
        <taxon>Pentapetalae</taxon>
        <taxon>rosids</taxon>
        <taxon>Vitales</taxon>
        <taxon>Vitaceae</taxon>
        <taxon>Viteae</taxon>
        <taxon>Vitis</taxon>
    </lineage>
</organism>
<protein>
    <recommendedName>
        <fullName evidence="3">DUF4283 domain-containing protein</fullName>
    </recommendedName>
</protein>
<proteinExistence type="predicted"/>
<comment type="caution">
    <text evidence="1">The sequence shown here is derived from an EMBL/GenBank/DDBJ whole genome shotgun (WGS) entry which is preliminary data.</text>
</comment>
<reference evidence="1 2" key="1">
    <citation type="journal article" date="2018" name="PLoS Genet.">
        <title>Population sequencing reveals clonal diversity and ancestral inbreeding in the grapevine cultivar Chardonnay.</title>
        <authorList>
            <person name="Roach M.J."/>
            <person name="Johnson D.L."/>
            <person name="Bohlmann J."/>
            <person name="van Vuuren H.J."/>
            <person name="Jones S.J."/>
            <person name="Pretorius I.S."/>
            <person name="Schmidt S.A."/>
            <person name="Borneman A.R."/>
        </authorList>
    </citation>
    <scope>NUCLEOTIDE SEQUENCE [LARGE SCALE GENOMIC DNA]</scope>
    <source>
        <strain evidence="2">cv. Chardonnay</strain>
        <tissue evidence="1">Leaf</tissue>
    </source>
</reference>
<gene>
    <name evidence="1" type="ORF">CK203_045837</name>
</gene>
<accession>A0A438FM29</accession>